<dbReference type="Pfam" id="PF00583">
    <property type="entry name" value="Acetyltransf_1"/>
    <property type="match status" value="1"/>
</dbReference>
<feature type="compositionally biased region" description="Polar residues" evidence="3">
    <location>
        <begin position="1"/>
        <end position="11"/>
    </location>
</feature>
<organism evidence="5 6">
    <name type="scientific">Boudabousia liubingyangii</name>
    <dbReference type="NCBI Taxonomy" id="1921764"/>
    <lineage>
        <taxon>Bacteria</taxon>
        <taxon>Bacillati</taxon>
        <taxon>Actinomycetota</taxon>
        <taxon>Actinomycetes</taxon>
        <taxon>Actinomycetales</taxon>
        <taxon>Actinomycetaceae</taxon>
        <taxon>Boudabousia</taxon>
    </lineage>
</organism>
<dbReference type="CDD" id="cd04301">
    <property type="entry name" value="NAT_SF"/>
    <property type="match status" value="1"/>
</dbReference>
<name>A0A1Q5PN31_9ACTO</name>
<dbReference type="EMBL" id="MQSV01000002">
    <property type="protein sequence ID" value="OKL48933.1"/>
    <property type="molecule type" value="Genomic_DNA"/>
</dbReference>
<accession>A0A1Q5PN31</accession>
<dbReference type="GO" id="GO:0016747">
    <property type="term" value="F:acyltransferase activity, transferring groups other than amino-acyl groups"/>
    <property type="evidence" value="ECO:0007669"/>
    <property type="project" value="InterPro"/>
</dbReference>
<dbReference type="InterPro" id="IPR000182">
    <property type="entry name" value="GNAT_dom"/>
</dbReference>
<dbReference type="STRING" id="1921764.BSR28_03150"/>
<dbReference type="PROSITE" id="PS51186">
    <property type="entry name" value="GNAT"/>
    <property type="match status" value="1"/>
</dbReference>
<gene>
    <name evidence="5" type="ORF">BSR29_03580</name>
</gene>
<feature type="region of interest" description="Disordered" evidence="3">
    <location>
        <begin position="1"/>
        <end position="20"/>
    </location>
</feature>
<proteinExistence type="predicted"/>
<evidence type="ECO:0000259" key="4">
    <source>
        <dbReference type="PROSITE" id="PS51186"/>
    </source>
</evidence>
<dbReference type="OrthoDB" id="5243635at2"/>
<protein>
    <recommendedName>
        <fullName evidence="4">N-acetyltransferase domain-containing protein</fullName>
    </recommendedName>
</protein>
<comment type="caution">
    <text evidence="5">The sequence shown here is derived from an EMBL/GenBank/DDBJ whole genome shotgun (WGS) entry which is preliminary data.</text>
</comment>
<dbReference type="Gene3D" id="3.40.630.30">
    <property type="match status" value="1"/>
</dbReference>
<feature type="domain" description="N-acetyltransferase" evidence="4">
    <location>
        <begin position="34"/>
        <end position="168"/>
    </location>
</feature>
<evidence type="ECO:0000313" key="6">
    <source>
        <dbReference type="Proteomes" id="UP000186785"/>
    </source>
</evidence>
<keyword evidence="6" id="KW-1185">Reference proteome</keyword>
<dbReference type="SUPFAM" id="SSF55729">
    <property type="entry name" value="Acyl-CoA N-acyltransferases (Nat)"/>
    <property type="match status" value="1"/>
</dbReference>
<keyword evidence="2" id="KW-0012">Acyltransferase</keyword>
<evidence type="ECO:0000256" key="1">
    <source>
        <dbReference type="ARBA" id="ARBA00022679"/>
    </source>
</evidence>
<sequence>MTSNDQPQADNSVRAARPEDSQVCAQLVADEIKARVAAVNPDLLPQLEPSLDLNALAQSWEQAITQEDGELVLVATEAGKVVGFAALLPTEEASKAEISAFSVLDGHRRQGHGSRLLQALVDHAQGVHEEIQIWLPRIDEAKTRFFNSAGFGPTGPQRALQLAAKKDPENLWATRL</sequence>
<dbReference type="InterPro" id="IPR016181">
    <property type="entry name" value="Acyl_CoA_acyltransferase"/>
</dbReference>
<evidence type="ECO:0000256" key="2">
    <source>
        <dbReference type="ARBA" id="ARBA00023315"/>
    </source>
</evidence>
<dbReference type="InterPro" id="IPR050832">
    <property type="entry name" value="Bact_Acetyltransf"/>
</dbReference>
<dbReference type="AlphaFoldDB" id="A0A1Q5PN31"/>
<dbReference type="PANTHER" id="PTHR43877">
    <property type="entry name" value="AMINOALKYLPHOSPHONATE N-ACETYLTRANSFERASE-RELATED-RELATED"/>
    <property type="match status" value="1"/>
</dbReference>
<evidence type="ECO:0000256" key="3">
    <source>
        <dbReference type="SAM" id="MobiDB-lite"/>
    </source>
</evidence>
<dbReference type="RefSeq" id="WP_073708921.1">
    <property type="nucleotide sequence ID" value="NZ_MQSU01000002.1"/>
</dbReference>
<evidence type="ECO:0000313" key="5">
    <source>
        <dbReference type="EMBL" id="OKL48933.1"/>
    </source>
</evidence>
<dbReference type="PANTHER" id="PTHR43877:SF8">
    <property type="entry name" value="N-ACETYLGLUTAMATE SYNTHASE-RELATED"/>
    <property type="match status" value="1"/>
</dbReference>
<reference evidence="5 6" key="1">
    <citation type="submission" date="2016-11" db="EMBL/GenBank/DDBJ databases">
        <title>Actinomyces gypaetusis sp. nov. isolated from the vulture Gypaetus barbatus in Qinghai Tibet Plateau China.</title>
        <authorList>
            <person name="Meng X."/>
        </authorList>
    </citation>
    <scope>NUCLEOTIDE SEQUENCE [LARGE SCALE GENOMIC DNA]</scope>
    <source>
        <strain evidence="5 6">VUL4_2</strain>
    </source>
</reference>
<keyword evidence="1" id="KW-0808">Transferase</keyword>
<dbReference type="Proteomes" id="UP000186785">
    <property type="component" value="Unassembled WGS sequence"/>
</dbReference>